<keyword evidence="4" id="KW-1185">Reference proteome</keyword>
<organism evidence="3 4">
    <name type="scientific">Planobacterium oryzisoli</name>
    <dbReference type="NCBI Taxonomy" id="2771435"/>
    <lineage>
        <taxon>Bacteria</taxon>
        <taxon>Pseudomonadati</taxon>
        <taxon>Bacteroidota</taxon>
        <taxon>Flavobacteriia</taxon>
        <taxon>Flavobacteriales</taxon>
        <taxon>Weeksellaceae</taxon>
        <taxon>Chryseobacterium group</taxon>
        <taxon>Chryseobacterium</taxon>
    </lineage>
</organism>
<keyword evidence="1" id="KW-0378">Hydrolase</keyword>
<evidence type="ECO:0000313" key="4">
    <source>
        <dbReference type="Proteomes" id="UP000694480"/>
    </source>
</evidence>
<dbReference type="Gene3D" id="3.40.140.10">
    <property type="entry name" value="Cytidine Deaminase, domain 2"/>
    <property type="match status" value="1"/>
</dbReference>
<name>A0A931E5C7_9FLAO</name>
<dbReference type="InterPro" id="IPR020891">
    <property type="entry name" value="UPF0758_CS"/>
</dbReference>
<keyword evidence="1" id="KW-0645">Protease</keyword>
<dbReference type="PANTHER" id="PTHR30471:SF3">
    <property type="entry name" value="UPF0758 PROTEIN YEES-RELATED"/>
    <property type="match status" value="1"/>
</dbReference>
<protein>
    <recommendedName>
        <fullName evidence="2">RadC-like JAB domain-containing protein</fullName>
    </recommendedName>
</protein>
<comment type="caution">
    <text evidence="3">The sequence shown here is derived from an EMBL/GenBank/DDBJ whole genome shotgun (WGS) entry which is preliminary data.</text>
</comment>
<evidence type="ECO:0000313" key="3">
    <source>
        <dbReference type="EMBL" id="MBF5026960.1"/>
    </source>
</evidence>
<evidence type="ECO:0000259" key="2">
    <source>
        <dbReference type="Pfam" id="PF04002"/>
    </source>
</evidence>
<sequence>MQIDLFNYQEFSVFNSNFGFPFDKESLTLRDSLGKRLGYRLFSGGRLQGTHDAPPFLQELPNSFRAHPSEDFALMERQFSLASGFCFLSGPKVRSAGEVAFLFKSLESEAIEHTFLLYRFSSGAYLVQHLSSGGISSAVVDLRLVAGNVLRLQPSSITLVHNHPSGQLISSPQDRAMQKRLEDIFCGTDVRVEKGIILNLRSGKFLQFGSSSGKDRKEKFPEIEDSLERARIYRFDKQVFCKNYQPEKITSPEEAAAYIASQKLGLSDRLEVLSLNNASEIVGKFILPMEGTLSQLIELLTLYGGTSAILYGNSLTKEIFESYKDALDLIGFHTLDGLQLKSGNFYSLYQEATISFKKELRALYASKGKSAICSAAGKEQKQEFPLDKKEACAKGSKAPCTAPTEVRETRVREASNFLEYSQFPKLLLGPGTP</sequence>
<evidence type="ECO:0000256" key="1">
    <source>
        <dbReference type="ARBA" id="ARBA00023049"/>
    </source>
</evidence>
<proteinExistence type="predicted"/>
<keyword evidence="1" id="KW-0482">Metalloprotease</keyword>
<reference evidence="3" key="1">
    <citation type="submission" date="2020-11" db="EMBL/GenBank/DDBJ databases">
        <title>Genome seq and assembly of Planobacterium sp.</title>
        <authorList>
            <person name="Chhetri G."/>
        </authorList>
    </citation>
    <scope>NUCLEOTIDE SEQUENCE</scope>
    <source>
        <strain evidence="3">GCR5</strain>
    </source>
</reference>
<dbReference type="GO" id="GO:0008237">
    <property type="term" value="F:metallopeptidase activity"/>
    <property type="evidence" value="ECO:0007669"/>
    <property type="project" value="UniProtKB-KW"/>
</dbReference>
<dbReference type="PANTHER" id="PTHR30471">
    <property type="entry name" value="DNA REPAIR PROTEIN RADC"/>
    <property type="match status" value="1"/>
</dbReference>
<dbReference type="InterPro" id="IPR025657">
    <property type="entry name" value="RadC_JAB"/>
</dbReference>
<dbReference type="PROSITE" id="PS01302">
    <property type="entry name" value="UPF0758"/>
    <property type="match status" value="1"/>
</dbReference>
<dbReference type="EMBL" id="JADKYY010000004">
    <property type="protein sequence ID" value="MBF5026960.1"/>
    <property type="molecule type" value="Genomic_DNA"/>
</dbReference>
<dbReference type="Proteomes" id="UP000694480">
    <property type="component" value="Unassembled WGS sequence"/>
</dbReference>
<dbReference type="AlphaFoldDB" id="A0A931E5C7"/>
<dbReference type="Pfam" id="PF04002">
    <property type="entry name" value="RadC"/>
    <property type="match status" value="1"/>
</dbReference>
<feature type="domain" description="RadC-like JAB" evidence="2">
    <location>
        <begin position="106"/>
        <end position="199"/>
    </location>
</feature>
<dbReference type="InterPro" id="IPR001405">
    <property type="entry name" value="UPF0758"/>
</dbReference>
<gene>
    <name evidence="3" type="ORF">IC612_04005</name>
</gene>
<dbReference type="RefSeq" id="WP_194738891.1">
    <property type="nucleotide sequence ID" value="NZ_JADKYY010000004.1"/>
</dbReference>
<accession>A0A931E5C7</accession>